<dbReference type="Pfam" id="PF00931">
    <property type="entry name" value="NB-ARC"/>
    <property type="match status" value="1"/>
</dbReference>
<keyword evidence="7" id="KW-1185">Reference proteome</keyword>
<dbReference type="GO" id="GO:0042742">
    <property type="term" value="P:defense response to bacterium"/>
    <property type="evidence" value="ECO:0007669"/>
    <property type="project" value="UniProtKB-ARBA"/>
</dbReference>
<sequence length="1080" mass="122756">MWKKAFTFLPDLAKAVTKMTALKGVGPAAASAVPAAYAPEVAVFMSDERPFKFGVIVVIGDRGHQMELFRSSDVCTWKQCLSSHQSVIESLSKPNLVSLDAFYRTHFPRTLHERDPKPFITRSELTQLMQWKLTRGKWRPQLLGFVSSLDETHVDSASKKAFASLPDFAKAVTELTALKGVGPTTASAIFAAYAPEVSPFMSDECVLIFKPNLSFHAKGIYKPNKISKEEWTAFPTPNPTPTTTTITTNNNNINNGPKAAEISPRTSSERCQRSGITGCITVCLHEASRPDATEGDSAEIAMISKVKEGQTVGSIEGDTNSKLDGEDNADLRRDRDLVGMDIHMERLVEWLSQEQPRRTIISILGEGGLGKTALASKVFEEEKKARRFENYAWVSVTQSYHGADDLLRRIIHQFFEEENETLLYDISDVERWVLDNNLREFLHRKRFLLVLDDVWHGEVWTDIRLSFPNINNRSRIIVTTRHREVVSFLSNCGGGWYDLTPLDEQAASTLFHRQLVFGGGCIGGAELEGQADIIAKICRGSPLAIILMGRQFALRERTTSEWEDVVTRLDYIYDILNFSFRDLPNHLRICLLYCSAFPEAYAIKRTRLIRPWTAEGFIQERGEANPEEVAGSYLNELIFRGMLQVAKTNEFGRAREVLVPNMVRELALSMSEVENLLKVYNGDRETIVDPSDQARQIAIHWIRDDGQMHARAPQFRSLFDFTTTGWPSVLQKMKPSFRSLRVLDLKGSYIKSVPDEVLNDLYNLRYLSLRSTSVRELPRSLGRLQNLQTLDLRNSNVHALPREVLKLLKLRHLLGWDLHLQSNPDEPWCLKDIQTLKTIASNAEVVREVGNLTQLRSFWITWVRPADEAALCASIAKMTRLTNLVIVTCVEGGRCRRCIWKDPPPLLQKLGLMGRLDRLGWLILLANLKELHLTKSRMSEDPIPFLGRARQNLAYLELDEAYNAQLMRFDAYVFPTLKKLCLWNLERLEEIVIEVGAMASLVEFDLRRCGELKAVPVGMEWLANLRELYLEAMPDKLVERLRGGEGSQEDNRVGHIQLIRHWDYMRGRPLECISYKPHST</sequence>
<dbReference type="GO" id="GO:0003677">
    <property type="term" value="F:DNA binding"/>
    <property type="evidence" value="ECO:0007669"/>
    <property type="project" value="InterPro"/>
</dbReference>
<dbReference type="InterPro" id="IPR027417">
    <property type="entry name" value="P-loop_NTPase"/>
</dbReference>
<evidence type="ECO:0000313" key="7">
    <source>
        <dbReference type="Proteomes" id="UP001180020"/>
    </source>
</evidence>
<keyword evidence="1" id="KW-0433">Leucine-rich repeat</keyword>
<dbReference type="Proteomes" id="UP001180020">
    <property type="component" value="Unassembled WGS sequence"/>
</dbReference>
<dbReference type="InterPro" id="IPR055414">
    <property type="entry name" value="LRR_R13L4/SHOC2-like"/>
</dbReference>
<dbReference type="PRINTS" id="PR00364">
    <property type="entry name" value="DISEASERSIST"/>
</dbReference>
<dbReference type="Gene3D" id="1.10.8.430">
    <property type="entry name" value="Helical domain of apoptotic protease-activating factors"/>
    <property type="match status" value="1"/>
</dbReference>
<dbReference type="SUPFAM" id="SSF52540">
    <property type="entry name" value="P-loop containing nucleoside triphosphate hydrolases"/>
    <property type="match status" value="1"/>
</dbReference>
<dbReference type="EMBL" id="JAUJYO010000002">
    <property type="protein sequence ID" value="KAK1323959.1"/>
    <property type="molecule type" value="Genomic_DNA"/>
</dbReference>
<dbReference type="SMART" id="SM00278">
    <property type="entry name" value="HhH1"/>
    <property type="match status" value="2"/>
</dbReference>
<dbReference type="SUPFAM" id="SSF52058">
    <property type="entry name" value="L domain-like"/>
    <property type="match status" value="1"/>
</dbReference>
<dbReference type="FunFam" id="3.40.50.300:FF:001091">
    <property type="entry name" value="Probable disease resistance protein At1g61300"/>
    <property type="match status" value="1"/>
</dbReference>
<dbReference type="InterPro" id="IPR002182">
    <property type="entry name" value="NB-ARC"/>
</dbReference>
<dbReference type="InterPro" id="IPR042197">
    <property type="entry name" value="Apaf_helical"/>
</dbReference>
<dbReference type="AlphaFoldDB" id="A0AAV9FE00"/>
<accession>A0AAV9FE00</accession>
<dbReference type="Gene3D" id="3.40.50.300">
    <property type="entry name" value="P-loop containing nucleotide triphosphate hydrolases"/>
    <property type="match status" value="1"/>
</dbReference>
<proteinExistence type="predicted"/>
<dbReference type="PANTHER" id="PTHR23155">
    <property type="entry name" value="DISEASE RESISTANCE PROTEIN RP"/>
    <property type="match status" value="1"/>
</dbReference>
<dbReference type="GO" id="GO:0043531">
    <property type="term" value="F:ADP binding"/>
    <property type="evidence" value="ECO:0007669"/>
    <property type="project" value="InterPro"/>
</dbReference>
<dbReference type="InterPro" id="IPR003591">
    <property type="entry name" value="Leu-rich_rpt_typical-subtyp"/>
</dbReference>
<keyword evidence="2" id="KW-0677">Repeat</keyword>
<feature type="domain" description="Helix-hairpin-helix DNA-binding motif class 1" evidence="5">
    <location>
        <begin position="17"/>
        <end position="36"/>
    </location>
</feature>
<dbReference type="InterPro" id="IPR003583">
    <property type="entry name" value="Hlx-hairpin-Hlx_DNA-bd_motif"/>
</dbReference>
<dbReference type="Pfam" id="PF23598">
    <property type="entry name" value="LRR_14"/>
    <property type="match status" value="1"/>
</dbReference>
<dbReference type="InterPro" id="IPR044974">
    <property type="entry name" value="Disease_R_plants"/>
</dbReference>
<feature type="compositionally biased region" description="Low complexity" evidence="4">
    <location>
        <begin position="241"/>
        <end position="255"/>
    </location>
</feature>
<name>A0AAV9FE00_ACOCL</name>
<dbReference type="InterPro" id="IPR036388">
    <property type="entry name" value="WH-like_DNA-bd_sf"/>
</dbReference>
<feature type="domain" description="Helix-hairpin-helix DNA-binding motif class 1" evidence="5">
    <location>
        <begin position="173"/>
        <end position="192"/>
    </location>
</feature>
<feature type="region of interest" description="Disordered" evidence="4">
    <location>
        <begin position="234"/>
        <end position="267"/>
    </location>
</feature>
<organism evidence="6 7">
    <name type="scientific">Acorus calamus</name>
    <name type="common">Sweet flag</name>
    <dbReference type="NCBI Taxonomy" id="4465"/>
    <lineage>
        <taxon>Eukaryota</taxon>
        <taxon>Viridiplantae</taxon>
        <taxon>Streptophyta</taxon>
        <taxon>Embryophyta</taxon>
        <taxon>Tracheophyta</taxon>
        <taxon>Spermatophyta</taxon>
        <taxon>Magnoliopsida</taxon>
        <taxon>Liliopsida</taxon>
        <taxon>Acoraceae</taxon>
        <taxon>Acorus</taxon>
    </lineage>
</organism>
<dbReference type="InterPro" id="IPR032675">
    <property type="entry name" value="LRR_dom_sf"/>
</dbReference>
<evidence type="ECO:0000259" key="5">
    <source>
        <dbReference type="SMART" id="SM00278"/>
    </source>
</evidence>
<dbReference type="FunFam" id="1.10.10.10:FF:000322">
    <property type="entry name" value="Probable disease resistance protein At1g63360"/>
    <property type="match status" value="1"/>
</dbReference>
<dbReference type="InterPro" id="IPR058922">
    <property type="entry name" value="WHD_DRP"/>
</dbReference>
<comment type="caution">
    <text evidence="6">The sequence shown here is derived from an EMBL/GenBank/DDBJ whole genome shotgun (WGS) entry which is preliminary data.</text>
</comment>
<dbReference type="Gene3D" id="1.10.10.10">
    <property type="entry name" value="Winged helix-like DNA-binding domain superfamily/Winged helix DNA-binding domain"/>
    <property type="match status" value="1"/>
</dbReference>
<reference evidence="6" key="1">
    <citation type="journal article" date="2023" name="Nat. Commun.">
        <title>Diploid and tetraploid genomes of Acorus and the evolution of monocots.</title>
        <authorList>
            <person name="Ma L."/>
            <person name="Liu K.W."/>
            <person name="Li Z."/>
            <person name="Hsiao Y.Y."/>
            <person name="Qi Y."/>
            <person name="Fu T."/>
            <person name="Tang G.D."/>
            <person name="Zhang D."/>
            <person name="Sun W.H."/>
            <person name="Liu D.K."/>
            <person name="Li Y."/>
            <person name="Chen G.Z."/>
            <person name="Liu X.D."/>
            <person name="Liao X.Y."/>
            <person name="Jiang Y.T."/>
            <person name="Yu X."/>
            <person name="Hao Y."/>
            <person name="Huang J."/>
            <person name="Zhao X.W."/>
            <person name="Ke S."/>
            <person name="Chen Y.Y."/>
            <person name="Wu W.L."/>
            <person name="Hsu J.L."/>
            <person name="Lin Y.F."/>
            <person name="Huang M.D."/>
            <person name="Li C.Y."/>
            <person name="Huang L."/>
            <person name="Wang Z.W."/>
            <person name="Zhao X."/>
            <person name="Zhong W.Y."/>
            <person name="Peng D.H."/>
            <person name="Ahmad S."/>
            <person name="Lan S."/>
            <person name="Zhang J.S."/>
            <person name="Tsai W.C."/>
            <person name="Van de Peer Y."/>
            <person name="Liu Z.J."/>
        </authorList>
    </citation>
    <scope>NUCLEOTIDE SEQUENCE</scope>
    <source>
        <strain evidence="6">CP</strain>
    </source>
</reference>
<dbReference type="GO" id="GO:0006281">
    <property type="term" value="P:DNA repair"/>
    <property type="evidence" value="ECO:0007669"/>
    <property type="project" value="InterPro"/>
</dbReference>
<reference evidence="6" key="2">
    <citation type="submission" date="2023-06" db="EMBL/GenBank/DDBJ databases">
        <authorList>
            <person name="Ma L."/>
            <person name="Liu K.-W."/>
            <person name="Li Z."/>
            <person name="Hsiao Y.-Y."/>
            <person name="Qi Y."/>
            <person name="Fu T."/>
            <person name="Tang G."/>
            <person name="Zhang D."/>
            <person name="Sun W.-H."/>
            <person name="Liu D.-K."/>
            <person name="Li Y."/>
            <person name="Chen G.-Z."/>
            <person name="Liu X.-D."/>
            <person name="Liao X.-Y."/>
            <person name="Jiang Y.-T."/>
            <person name="Yu X."/>
            <person name="Hao Y."/>
            <person name="Huang J."/>
            <person name="Zhao X.-W."/>
            <person name="Ke S."/>
            <person name="Chen Y.-Y."/>
            <person name="Wu W.-L."/>
            <person name="Hsu J.-L."/>
            <person name="Lin Y.-F."/>
            <person name="Huang M.-D."/>
            <person name="Li C.-Y."/>
            <person name="Huang L."/>
            <person name="Wang Z.-W."/>
            <person name="Zhao X."/>
            <person name="Zhong W.-Y."/>
            <person name="Peng D.-H."/>
            <person name="Ahmad S."/>
            <person name="Lan S."/>
            <person name="Zhang J.-S."/>
            <person name="Tsai W.-C."/>
            <person name="Van De Peer Y."/>
            <person name="Liu Z.-J."/>
        </authorList>
    </citation>
    <scope>NUCLEOTIDE SEQUENCE</scope>
    <source>
        <strain evidence="6">CP</strain>
        <tissue evidence="6">Leaves</tissue>
    </source>
</reference>
<dbReference type="GO" id="GO:0009626">
    <property type="term" value="P:plant-type hypersensitive response"/>
    <property type="evidence" value="ECO:0007669"/>
    <property type="project" value="UniProtKB-ARBA"/>
</dbReference>
<evidence type="ECO:0000256" key="4">
    <source>
        <dbReference type="SAM" id="MobiDB-lite"/>
    </source>
</evidence>
<dbReference type="PANTHER" id="PTHR23155:SF1205">
    <property type="entry name" value="DISEASE RESISTANCE PROTEIN RPM1"/>
    <property type="match status" value="1"/>
</dbReference>
<evidence type="ECO:0000256" key="2">
    <source>
        <dbReference type="ARBA" id="ARBA00022737"/>
    </source>
</evidence>
<keyword evidence="3" id="KW-0611">Plant defense</keyword>
<gene>
    <name evidence="6" type="primary">RPM1</name>
    <name evidence="6" type="ORF">QJS10_CPA02g00062</name>
</gene>
<evidence type="ECO:0000313" key="6">
    <source>
        <dbReference type="EMBL" id="KAK1323959.1"/>
    </source>
</evidence>
<dbReference type="Gene3D" id="3.80.10.10">
    <property type="entry name" value="Ribonuclease Inhibitor"/>
    <property type="match status" value="1"/>
</dbReference>
<dbReference type="GO" id="GO:0002758">
    <property type="term" value="P:innate immune response-activating signaling pathway"/>
    <property type="evidence" value="ECO:0007669"/>
    <property type="project" value="UniProtKB-ARBA"/>
</dbReference>
<evidence type="ECO:0000256" key="3">
    <source>
        <dbReference type="ARBA" id="ARBA00022821"/>
    </source>
</evidence>
<evidence type="ECO:0000256" key="1">
    <source>
        <dbReference type="ARBA" id="ARBA00022614"/>
    </source>
</evidence>
<dbReference type="Pfam" id="PF23559">
    <property type="entry name" value="WHD_DRP"/>
    <property type="match status" value="1"/>
</dbReference>
<protein>
    <submittedName>
        <fullName evidence="6">Disease resistance protein RPM1</fullName>
    </submittedName>
</protein>
<dbReference type="SMART" id="SM00369">
    <property type="entry name" value="LRR_TYP"/>
    <property type="match status" value="3"/>
</dbReference>